<evidence type="ECO:0000313" key="3">
    <source>
        <dbReference type="RefSeq" id="XP_030754423.1"/>
    </source>
</evidence>
<keyword evidence="2" id="KW-1185">Reference proteome</keyword>
<dbReference type="Proteomes" id="UP000504635">
    <property type="component" value="Unplaced"/>
</dbReference>
<evidence type="ECO:0000256" key="1">
    <source>
        <dbReference type="SAM" id="Coils"/>
    </source>
</evidence>
<dbReference type="KEGG" id="soy:115881173"/>
<feature type="non-terminal residue" evidence="3">
    <location>
        <position position="236"/>
    </location>
</feature>
<protein>
    <submittedName>
        <fullName evidence="3">Uncharacterized protein LOC115881173</fullName>
    </submittedName>
</protein>
<evidence type="ECO:0000313" key="2">
    <source>
        <dbReference type="Proteomes" id="UP000504635"/>
    </source>
</evidence>
<name>A0A6J2XSD9_SITOR</name>
<proteinExistence type="predicted"/>
<keyword evidence="1" id="KW-0175">Coiled coil</keyword>
<sequence length="236" mass="26075">MTGDAKVTDCSLPAIADRREKNRWSNIHRPGVSTATVSSNADQQSAAIIAGSGGSTPELNKLNIAKDKCIEQIEATFQQIQVAIDRRKQEMVDQVNQMCNEKKRVLDEQHGLIENEKNKVEQECQGLQYQVEVRNITQKIEILTEKLDTAFSLGEPRENSFLTCDFSLNDSLDQIQQHLGILGKVRTSTTFPSLCTAQIDDNIIAGIESCVTLTTVDYHGNARKTGGDPIQAEVSL</sequence>
<dbReference type="AlphaFoldDB" id="A0A6J2XSD9"/>
<organism evidence="2 3">
    <name type="scientific">Sitophilus oryzae</name>
    <name type="common">Rice weevil</name>
    <name type="synonym">Curculio oryzae</name>
    <dbReference type="NCBI Taxonomy" id="7048"/>
    <lineage>
        <taxon>Eukaryota</taxon>
        <taxon>Metazoa</taxon>
        <taxon>Ecdysozoa</taxon>
        <taxon>Arthropoda</taxon>
        <taxon>Hexapoda</taxon>
        <taxon>Insecta</taxon>
        <taxon>Pterygota</taxon>
        <taxon>Neoptera</taxon>
        <taxon>Endopterygota</taxon>
        <taxon>Coleoptera</taxon>
        <taxon>Polyphaga</taxon>
        <taxon>Cucujiformia</taxon>
        <taxon>Curculionidae</taxon>
        <taxon>Dryophthorinae</taxon>
        <taxon>Sitophilus</taxon>
    </lineage>
</organism>
<accession>A0A6J2XSD9</accession>
<dbReference type="OrthoDB" id="252722at2759"/>
<dbReference type="RefSeq" id="XP_030754423.1">
    <property type="nucleotide sequence ID" value="XM_030898563.1"/>
</dbReference>
<reference evidence="3" key="1">
    <citation type="submission" date="2025-08" db="UniProtKB">
        <authorList>
            <consortium name="RefSeq"/>
        </authorList>
    </citation>
    <scope>IDENTIFICATION</scope>
    <source>
        <tissue evidence="3">Gonads</tissue>
    </source>
</reference>
<dbReference type="InParanoid" id="A0A6J2XSD9"/>
<dbReference type="GeneID" id="115881173"/>
<gene>
    <name evidence="3" type="primary">LOC115881173</name>
</gene>
<feature type="coiled-coil region" evidence="1">
    <location>
        <begin position="70"/>
        <end position="123"/>
    </location>
</feature>